<reference evidence="2" key="1">
    <citation type="submission" date="2012-11" db="EMBL/GenBank/DDBJ databases">
        <authorList>
            <person name="Lucero-Rivera Y.E."/>
            <person name="Tovar-Ramirez D."/>
        </authorList>
    </citation>
    <scope>NUCLEOTIDE SEQUENCE</scope>
    <source>
        <tissue evidence="2">Salivary gland</tissue>
    </source>
</reference>
<name>L7M971_RHIPC</name>
<proteinExistence type="evidence at transcript level"/>
<dbReference type="InterPro" id="IPR024079">
    <property type="entry name" value="MetalloPept_cat_dom_sf"/>
</dbReference>
<sequence length="248" mass="27713">MNPGDLLVFTLLIAALTVSPSMQQTSTLSAFTKQKNKWALLRAGEGVTVRAHVRFDLTVKQQGVSGTESNKSENGPMKDFTELFQLVEQYFHNESVRVNFKVESATQDDNLRVGSGNKSLNATETLKKVIQYAQKNLTTNDSILYFFSESQLLQQTKEGDQVDLDHDDVATFGTFCSGNYSAAVVKYYRPGTTRHISAVEATARVFGLTKYKGLSLRDILQLLFTFPQCPRSECWMKCLQPDEITGVN</sequence>
<feature type="chain" id="PRO_5003981048" evidence="1">
    <location>
        <begin position="24"/>
        <end position="248"/>
    </location>
</feature>
<keyword evidence="1" id="KW-0732">Signal</keyword>
<dbReference type="EMBL" id="GACK01004469">
    <property type="protein sequence ID" value="JAA60565.1"/>
    <property type="molecule type" value="mRNA"/>
</dbReference>
<evidence type="ECO:0000256" key="1">
    <source>
        <dbReference type="SAM" id="SignalP"/>
    </source>
</evidence>
<evidence type="ECO:0000313" key="2">
    <source>
        <dbReference type="EMBL" id="JAA60565.1"/>
    </source>
</evidence>
<dbReference type="GO" id="GO:0008237">
    <property type="term" value="F:metallopeptidase activity"/>
    <property type="evidence" value="ECO:0007669"/>
    <property type="project" value="InterPro"/>
</dbReference>
<protein>
    <submittedName>
        <fullName evidence="2">Putative 28 kDa metastriate family member</fullName>
    </submittedName>
</protein>
<reference evidence="2" key="2">
    <citation type="journal article" date="2015" name="J. Proteomics">
        <title>Sexual differences in the sialomes of the zebra tick, Rhipicephalus pulchellus.</title>
        <authorList>
            <person name="Tan A.W."/>
            <person name="Francischetti I.M."/>
            <person name="Slovak M."/>
            <person name="Kini R.M."/>
            <person name="Ribeiro J.M."/>
        </authorList>
    </citation>
    <scope>NUCLEOTIDE SEQUENCE</scope>
    <source>
        <tissue evidence="2">Salivary gland</tissue>
    </source>
</reference>
<dbReference type="AlphaFoldDB" id="L7M971"/>
<organism evidence="2">
    <name type="scientific">Rhipicephalus pulchellus</name>
    <name type="common">Yellow backed tick</name>
    <name type="synonym">Dermacentor pulchellus</name>
    <dbReference type="NCBI Taxonomy" id="72859"/>
    <lineage>
        <taxon>Eukaryota</taxon>
        <taxon>Metazoa</taxon>
        <taxon>Ecdysozoa</taxon>
        <taxon>Arthropoda</taxon>
        <taxon>Chelicerata</taxon>
        <taxon>Arachnida</taxon>
        <taxon>Acari</taxon>
        <taxon>Parasitiformes</taxon>
        <taxon>Ixodida</taxon>
        <taxon>Ixodoidea</taxon>
        <taxon>Ixodidae</taxon>
        <taxon>Rhipicephalinae</taxon>
        <taxon>Rhipicephalus</taxon>
        <taxon>Rhipicephalus</taxon>
    </lineage>
</organism>
<feature type="signal peptide" evidence="1">
    <location>
        <begin position="1"/>
        <end position="23"/>
    </location>
</feature>
<dbReference type="Gene3D" id="3.40.390.10">
    <property type="entry name" value="Collagenase (Catalytic Domain)"/>
    <property type="match status" value="1"/>
</dbReference>
<accession>L7M971</accession>